<name>A0ABR4GMD5_9EURO</name>
<organism evidence="1 2">
    <name type="scientific">Aspergillus keveii</name>
    <dbReference type="NCBI Taxonomy" id="714993"/>
    <lineage>
        <taxon>Eukaryota</taxon>
        <taxon>Fungi</taxon>
        <taxon>Dikarya</taxon>
        <taxon>Ascomycota</taxon>
        <taxon>Pezizomycotina</taxon>
        <taxon>Eurotiomycetes</taxon>
        <taxon>Eurotiomycetidae</taxon>
        <taxon>Eurotiales</taxon>
        <taxon>Aspergillaceae</taxon>
        <taxon>Aspergillus</taxon>
        <taxon>Aspergillus subgen. Nidulantes</taxon>
    </lineage>
</organism>
<dbReference type="Proteomes" id="UP001610563">
    <property type="component" value="Unassembled WGS sequence"/>
</dbReference>
<accession>A0ABR4GMD5</accession>
<sequence>MSYLDEPPSGSSTPFDPLGFTPPPSLLDQKLSGSSILSDTLSFTPPPSLPTAITMKRTTAVHDPDITHILSKHYDTVTRFKDKKYRLGISKARPNDKKAIITGFPYIKAAKEHKAEKLWRCIETTTEHELAKSIARIHEARRLAGKKNDEIWGIATDCEKWTFAYIDDKNRCSYHRLTWSSHKNQVVFHIMRILNETMNRATKIVKSIRPSRAAVWRQKVKRYTGDNEIHPSGLRIVDRKRGRIYSRRDDFSGRLLDFEYD</sequence>
<proteinExistence type="predicted"/>
<keyword evidence="2" id="KW-1185">Reference proteome</keyword>
<protein>
    <submittedName>
        <fullName evidence="1">Uncharacterized protein</fullName>
    </submittedName>
</protein>
<evidence type="ECO:0000313" key="1">
    <source>
        <dbReference type="EMBL" id="KAL2800229.1"/>
    </source>
</evidence>
<reference evidence="1 2" key="1">
    <citation type="submission" date="2024-07" db="EMBL/GenBank/DDBJ databases">
        <title>Section-level genome sequencing and comparative genomics of Aspergillus sections Usti and Cavernicolus.</title>
        <authorList>
            <consortium name="Lawrence Berkeley National Laboratory"/>
            <person name="Nybo J.L."/>
            <person name="Vesth T.C."/>
            <person name="Theobald S."/>
            <person name="Frisvad J.C."/>
            <person name="Larsen T.O."/>
            <person name="Kjaerboelling I."/>
            <person name="Rothschild-Mancinelli K."/>
            <person name="Lyhne E.K."/>
            <person name="Kogle M.E."/>
            <person name="Barry K."/>
            <person name="Clum A."/>
            <person name="Na H."/>
            <person name="Ledsgaard L."/>
            <person name="Lin J."/>
            <person name="Lipzen A."/>
            <person name="Kuo A."/>
            <person name="Riley R."/>
            <person name="Mondo S."/>
            <person name="Labutti K."/>
            <person name="Haridas S."/>
            <person name="Pangalinan J."/>
            <person name="Salamov A.A."/>
            <person name="Simmons B.A."/>
            <person name="Magnuson J.K."/>
            <person name="Chen J."/>
            <person name="Drula E."/>
            <person name="Henrissat B."/>
            <person name="Wiebenga A."/>
            <person name="Lubbers R.J."/>
            <person name="Gomes A.C."/>
            <person name="Makela M.R."/>
            <person name="Stajich J."/>
            <person name="Grigoriev I.V."/>
            <person name="Mortensen U.H."/>
            <person name="De Vries R.P."/>
            <person name="Baker S.E."/>
            <person name="Andersen M.R."/>
        </authorList>
    </citation>
    <scope>NUCLEOTIDE SEQUENCE [LARGE SCALE GENOMIC DNA]</scope>
    <source>
        <strain evidence="1 2">CBS 209.92</strain>
    </source>
</reference>
<comment type="caution">
    <text evidence="1">The sequence shown here is derived from an EMBL/GenBank/DDBJ whole genome shotgun (WGS) entry which is preliminary data.</text>
</comment>
<dbReference type="EMBL" id="JBFTWV010000004">
    <property type="protein sequence ID" value="KAL2800229.1"/>
    <property type="molecule type" value="Genomic_DNA"/>
</dbReference>
<gene>
    <name evidence="1" type="ORF">BJX66DRAFT_332371</name>
</gene>
<evidence type="ECO:0000313" key="2">
    <source>
        <dbReference type="Proteomes" id="UP001610563"/>
    </source>
</evidence>